<proteinExistence type="predicted"/>
<accession>A0A699Q9A5</accession>
<keyword evidence="1" id="KW-1133">Transmembrane helix</keyword>
<feature type="transmembrane region" description="Helical" evidence="1">
    <location>
        <begin position="92"/>
        <end position="113"/>
    </location>
</feature>
<reference evidence="2" key="1">
    <citation type="journal article" date="2019" name="Sci. Rep.">
        <title>Draft genome of Tanacetum cinerariifolium, the natural source of mosquito coil.</title>
        <authorList>
            <person name="Yamashiro T."/>
            <person name="Shiraishi A."/>
            <person name="Satake H."/>
            <person name="Nakayama K."/>
        </authorList>
    </citation>
    <scope>NUCLEOTIDE SEQUENCE</scope>
</reference>
<dbReference type="EMBL" id="BKCJ011011043">
    <property type="protein sequence ID" value="GFC66432.1"/>
    <property type="molecule type" value="Genomic_DNA"/>
</dbReference>
<name>A0A699Q9A5_TANCI</name>
<comment type="caution">
    <text evidence="2">The sequence shown here is derived from an EMBL/GenBank/DDBJ whole genome shotgun (WGS) entry which is preliminary data.</text>
</comment>
<evidence type="ECO:0000313" key="2">
    <source>
        <dbReference type="EMBL" id="GFC66432.1"/>
    </source>
</evidence>
<feature type="transmembrane region" description="Helical" evidence="1">
    <location>
        <begin position="12"/>
        <end position="40"/>
    </location>
</feature>
<evidence type="ECO:0000256" key="1">
    <source>
        <dbReference type="SAM" id="Phobius"/>
    </source>
</evidence>
<sequence length="114" mass="12601">MHHSTCLSTSDLVFIVLVLLFRTISLIVPLIPTFAAYGLLTCSSAFLDVSSIDICRTPTVRARWPNLLHWWHLEAHGPSCVSSASVLPLVRLLLVLIVLRSVIQPLLVLSLAFN</sequence>
<protein>
    <submittedName>
        <fullName evidence="2">Uncharacterized protein</fullName>
    </submittedName>
</protein>
<organism evidence="2">
    <name type="scientific">Tanacetum cinerariifolium</name>
    <name type="common">Dalmatian daisy</name>
    <name type="synonym">Chrysanthemum cinerariifolium</name>
    <dbReference type="NCBI Taxonomy" id="118510"/>
    <lineage>
        <taxon>Eukaryota</taxon>
        <taxon>Viridiplantae</taxon>
        <taxon>Streptophyta</taxon>
        <taxon>Embryophyta</taxon>
        <taxon>Tracheophyta</taxon>
        <taxon>Spermatophyta</taxon>
        <taxon>Magnoliopsida</taxon>
        <taxon>eudicotyledons</taxon>
        <taxon>Gunneridae</taxon>
        <taxon>Pentapetalae</taxon>
        <taxon>asterids</taxon>
        <taxon>campanulids</taxon>
        <taxon>Asterales</taxon>
        <taxon>Asteraceae</taxon>
        <taxon>Asteroideae</taxon>
        <taxon>Anthemideae</taxon>
        <taxon>Anthemidinae</taxon>
        <taxon>Tanacetum</taxon>
    </lineage>
</organism>
<keyword evidence="1" id="KW-0812">Transmembrane</keyword>
<keyword evidence="1" id="KW-0472">Membrane</keyword>
<gene>
    <name evidence="2" type="ORF">Tci_838402</name>
</gene>
<dbReference type="AlphaFoldDB" id="A0A699Q9A5"/>